<accession>A0A4S2HDR8</accession>
<organism evidence="5 6">
    <name type="scientific">Marinicauda pacifica</name>
    <dbReference type="NCBI Taxonomy" id="1133559"/>
    <lineage>
        <taxon>Bacteria</taxon>
        <taxon>Pseudomonadati</taxon>
        <taxon>Pseudomonadota</taxon>
        <taxon>Alphaproteobacteria</taxon>
        <taxon>Maricaulales</taxon>
        <taxon>Maricaulaceae</taxon>
        <taxon>Marinicauda</taxon>
    </lineage>
</organism>
<dbReference type="RefSeq" id="WP_135943385.1">
    <property type="nucleotide sequence ID" value="NZ_BMEI01000001.1"/>
</dbReference>
<name>A0A4S2HDR8_9PROT</name>
<dbReference type="InterPro" id="IPR012338">
    <property type="entry name" value="Beta-lactam/transpept-like"/>
</dbReference>
<evidence type="ECO:0000256" key="1">
    <source>
        <dbReference type="SAM" id="MobiDB-lite"/>
    </source>
</evidence>
<evidence type="ECO:0000313" key="5">
    <source>
        <dbReference type="EMBL" id="TGY94190.1"/>
    </source>
</evidence>
<dbReference type="GO" id="GO:0016787">
    <property type="term" value="F:hydrolase activity"/>
    <property type="evidence" value="ECO:0007669"/>
    <property type="project" value="UniProtKB-KW"/>
</dbReference>
<feature type="chain" id="PRO_5020199525" evidence="2">
    <location>
        <begin position="23"/>
        <end position="520"/>
    </location>
</feature>
<dbReference type="AlphaFoldDB" id="A0A4S2HDR8"/>
<dbReference type="SUPFAM" id="SSF56601">
    <property type="entry name" value="beta-lactamase/transpeptidase-like"/>
    <property type="match status" value="1"/>
</dbReference>
<evidence type="ECO:0000259" key="3">
    <source>
        <dbReference type="Pfam" id="PF00144"/>
    </source>
</evidence>
<dbReference type="InterPro" id="IPR050491">
    <property type="entry name" value="AmpC-like"/>
</dbReference>
<evidence type="ECO:0000256" key="2">
    <source>
        <dbReference type="SAM" id="SignalP"/>
    </source>
</evidence>
<protein>
    <submittedName>
        <fullName evidence="5">Serine hydrolase</fullName>
    </submittedName>
</protein>
<feature type="region of interest" description="Disordered" evidence="1">
    <location>
        <begin position="228"/>
        <end position="247"/>
    </location>
</feature>
<evidence type="ECO:0000259" key="4">
    <source>
        <dbReference type="Pfam" id="PF11954"/>
    </source>
</evidence>
<keyword evidence="5" id="KW-0378">Hydrolase</keyword>
<feature type="domain" description="Peptidase S12 Pab87-related C-terminal" evidence="4">
    <location>
        <begin position="414"/>
        <end position="518"/>
    </location>
</feature>
<reference evidence="5 6" key="1">
    <citation type="journal article" date="2013" name="Int. J. Syst. Evol. Microbiol.">
        <title>Marinicauda pacifica gen. nov., sp. nov., a prosthecate alphaproteobacterium of the family Hyphomonadaceae isolated from deep seawater.</title>
        <authorList>
            <person name="Zhang X.Y."/>
            <person name="Li G.W."/>
            <person name="Wang C.S."/>
            <person name="Zhang Y.J."/>
            <person name="Xu X.W."/>
            <person name="Li H."/>
            <person name="Liu A."/>
            <person name="Liu C."/>
            <person name="Xie B.B."/>
            <person name="Qin Q.L."/>
            <person name="Xu Z."/>
            <person name="Chen X.L."/>
            <person name="Zhou B.C."/>
            <person name="Zhang Y.Z."/>
        </authorList>
    </citation>
    <scope>NUCLEOTIDE SEQUENCE [LARGE SCALE GENOMIC DNA]</scope>
    <source>
        <strain evidence="5 6">P-1 km-3</strain>
    </source>
</reference>
<dbReference type="EMBL" id="SRXV01000001">
    <property type="protein sequence ID" value="TGY94190.1"/>
    <property type="molecule type" value="Genomic_DNA"/>
</dbReference>
<gene>
    <name evidence="5" type="ORF">E5162_02625</name>
</gene>
<sequence>MKWADLAAATAAAAIFTTSTTAQDLTAERIDAAARETVEAFDIPGMAVSVVRGGDVIFTQTYGVRDVRAPQVPVDENTIFPFASVGKAFTTAALAMLVDEGKLNWDDPVRRFIPEFEMSDPYITEHFSVRDLVTHRSGLPLGAGDLLVFPDADPEVSDILAAIRNIPPETSFRAEYAYDNLMYVIAGEVAARAAGKPWHEVIEDRIFEPLGMESCQALPSEAAADGNTVTQHSRAPGETEATPIDPRYIVGDNTAPAGGLSCSIADLSTWAQFWLNEGVGPDGERLLSQEQVEELWSPVTPQTVSPLLEQLSDTHFSLYALGWSLRDFHGEFFVGHSGGLLGAASYFGLLPDQDLAVVVTSNISTYGSSALALQLLSDAAAPEAESDWLGTLHGAYLASQETAIRDSGAGDEPDVAIDPVRDLEAYAGEYVDPWYGLVTVEIRDGGLFLDMSRSEVLDAPLVAVAPDRFVARWPDRSLNADAFVDFTAEDGQVVGMTMEPVSETTDFSFDFHDLDFTKRD</sequence>
<dbReference type="Pfam" id="PF00144">
    <property type="entry name" value="Beta-lactamase"/>
    <property type="match status" value="1"/>
</dbReference>
<dbReference type="InterPro" id="IPR001466">
    <property type="entry name" value="Beta-lactam-related"/>
</dbReference>
<dbReference type="Gene3D" id="2.40.128.600">
    <property type="match status" value="1"/>
</dbReference>
<dbReference type="InterPro" id="IPR021860">
    <property type="entry name" value="Peptidase_S12_Pab87-rel_C"/>
</dbReference>
<keyword evidence="2" id="KW-0732">Signal</keyword>
<dbReference type="Pfam" id="PF11954">
    <property type="entry name" value="DUF3471"/>
    <property type="match status" value="1"/>
</dbReference>
<feature type="signal peptide" evidence="2">
    <location>
        <begin position="1"/>
        <end position="22"/>
    </location>
</feature>
<dbReference type="Gene3D" id="3.40.710.10">
    <property type="entry name" value="DD-peptidase/beta-lactamase superfamily"/>
    <property type="match status" value="1"/>
</dbReference>
<feature type="domain" description="Beta-lactamase-related" evidence="3">
    <location>
        <begin position="31"/>
        <end position="367"/>
    </location>
</feature>
<evidence type="ECO:0000313" key="6">
    <source>
        <dbReference type="Proteomes" id="UP000305451"/>
    </source>
</evidence>
<dbReference type="OrthoDB" id="5377981at2"/>
<dbReference type="Proteomes" id="UP000305451">
    <property type="component" value="Unassembled WGS sequence"/>
</dbReference>
<comment type="caution">
    <text evidence="5">The sequence shown here is derived from an EMBL/GenBank/DDBJ whole genome shotgun (WGS) entry which is preliminary data.</text>
</comment>
<dbReference type="PANTHER" id="PTHR46825">
    <property type="entry name" value="D-ALANYL-D-ALANINE-CARBOXYPEPTIDASE/ENDOPEPTIDASE AMPH"/>
    <property type="match status" value="1"/>
</dbReference>
<keyword evidence="6" id="KW-1185">Reference proteome</keyword>
<dbReference type="PANTHER" id="PTHR46825:SF15">
    <property type="entry name" value="BETA-LACTAMASE-RELATED DOMAIN-CONTAINING PROTEIN"/>
    <property type="match status" value="1"/>
</dbReference>
<proteinExistence type="predicted"/>